<proteinExistence type="predicted"/>
<protein>
    <submittedName>
        <fullName evidence="1">Uncharacterized protein</fullName>
    </submittedName>
</protein>
<name>A0A2U8GHV2_9CHLO</name>
<keyword evidence="1" id="KW-0150">Chloroplast</keyword>
<evidence type="ECO:0000313" key="1">
    <source>
        <dbReference type="EMBL" id="AWI68158.1"/>
    </source>
</evidence>
<geneLocation type="chloroplast" evidence="1"/>
<sequence length="133" mass="15377">MPKWSSCKGAKSRAKKPILCTRFGNFGIEDVLRRSFGYFGIFEVWNLRFQKEPEAIEDSKSGARTRVRTLLQSYFFATAFSHSVIQVLGISVCEKNQTKAKEAKKRTHIKKIYILLNLQSILPFIEKFRLIIS</sequence>
<dbReference type="EMBL" id="MF276977">
    <property type="protein sequence ID" value="AWI68158.1"/>
    <property type="molecule type" value="Genomic_DNA"/>
</dbReference>
<organism evidence="1">
    <name type="scientific">Pediastrum angulosum</name>
    <dbReference type="NCBI Taxonomy" id="271408"/>
    <lineage>
        <taxon>Eukaryota</taxon>
        <taxon>Viridiplantae</taxon>
        <taxon>Chlorophyta</taxon>
        <taxon>core chlorophytes</taxon>
        <taxon>Chlorophyceae</taxon>
        <taxon>CS clade</taxon>
        <taxon>Sphaeropleales</taxon>
        <taxon>Hydrodictyaceae</taxon>
        <taxon>Pediastrum</taxon>
    </lineage>
</organism>
<reference evidence="1" key="1">
    <citation type="journal article" date="2018" name="Am. J. Bot.">
        <title>Organellar phylogenomics inform systematics in the green algal family Hydrodictyaceae (Chlorophyceae) and provide clues to the complex evolutionary history of plastid genomes in the green algal tree of life.</title>
        <authorList>
            <person name="McManus H.A."/>
            <person name="Fucikova K."/>
            <person name="Lewis P.O."/>
            <person name="Lewis L.A."/>
            <person name="Karol K.G."/>
        </authorList>
    </citation>
    <scope>NUCLEOTIDE SEQUENCE</scope>
</reference>
<dbReference type="AlphaFoldDB" id="A0A2U8GHV2"/>
<dbReference type="RefSeq" id="YP_009491941.1">
    <property type="nucleotide sequence ID" value="NC_037919.1"/>
</dbReference>
<accession>A0A2U8GHV2</accession>
<keyword evidence="1" id="KW-0934">Plastid</keyword>
<dbReference type="GeneID" id="36951626"/>